<proteinExistence type="predicted"/>
<reference evidence="3 4" key="1">
    <citation type="journal article" date="2017" name="Nature">
        <title>Atmospheric trace gases support primary production in Antarctic desert surface soil.</title>
        <authorList>
            <person name="Ji M."/>
            <person name="Greening C."/>
            <person name="Vanwonterghem I."/>
            <person name="Carere C.R."/>
            <person name="Bay S.K."/>
            <person name="Steen J.A."/>
            <person name="Montgomery K."/>
            <person name="Lines T."/>
            <person name="Beardall J."/>
            <person name="van Dorst J."/>
            <person name="Snape I."/>
            <person name="Stott M.B."/>
            <person name="Hugenholtz P."/>
            <person name="Ferrari B.C."/>
        </authorList>
    </citation>
    <scope>NUCLEOTIDE SEQUENCE [LARGE SCALE GENOMIC DNA]</scope>
    <source>
        <strain evidence="3">RRmetagenome_bin12</strain>
    </source>
</reference>
<dbReference type="InterPro" id="IPR034733">
    <property type="entry name" value="AcCoA_carboxyl_beta"/>
</dbReference>
<dbReference type="PANTHER" id="PTHR43842">
    <property type="entry name" value="PROPIONYL-COA CARBOXYLASE BETA CHAIN"/>
    <property type="match status" value="1"/>
</dbReference>
<dbReference type="InterPro" id="IPR029045">
    <property type="entry name" value="ClpP/crotonase-like_dom_sf"/>
</dbReference>
<evidence type="ECO:0000313" key="3">
    <source>
        <dbReference type="EMBL" id="PZR81510.1"/>
    </source>
</evidence>
<name>A0A2W5Z7Y9_9BACT</name>
<feature type="domain" description="CoA carboxyltransferase N-terminal" evidence="1">
    <location>
        <begin position="7"/>
        <end position="265"/>
    </location>
</feature>
<evidence type="ECO:0000259" key="1">
    <source>
        <dbReference type="PROSITE" id="PS50980"/>
    </source>
</evidence>
<dbReference type="PANTHER" id="PTHR43842:SF2">
    <property type="entry name" value="PROPIONYL-COA CARBOXYLASE BETA CHAIN, MITOCHONDRIAL"/>
    <property type="match status" value="1"/>
</dbReference>
<dbReference type="Gene3D" id="3.90.226.10">
    <property type="entry name" value="2-enoyl-CoA Hydratase, Chain A, domain 1"/>
    <property type="match status" value="2"/>
</dbReference>
<protein>
    <submittedName>
        <fullName evidence="3">Acyl-CoA carboxylase subunit beta</fullName>
    </submittedName>
</protein>
<dbReference type="EMBL" id="QHBU01000109">
    <property type="protein sequence ID" value="PZR81510.1"/>
    <property type="molecule type" value="Genomic_DNA"/>
</dbReference>
<comment type="caution">
    <text evidence="3">The sequence shown here is derived from an EMBL/GenBank/DDBJ whole genome shotgun (WGS) entry which is preliminary data.</text>
</comment>
<dbReference type="Proteomes" id="UP000248724">
    <property type="component" value="Unassembled WGS sequence"/>
</dbReference>
<dbReference type="SUPFAM" id="SSF52096">
    <property type="entry name" value="ClpP/crotonase"/>
    <property type="match status" value="2"/>
</dbReference>
<dbReference type="PROSITE" id="PS50989">
    <property type="entry name" value="COA_CT_CTER"/>
    <property type="match status" value="1"/>
</dbReference>
<dbReference type="Pfam" id="PF01039">
    <property type="entry name" value="Carboxyl_trans"/>
    <property type="match status" value="1"/>
</dbReference>
<dbReference type="PROSITE" id="PS50980">
    <property type="entry name" value="COA_CT_NTER"/>
    <property type="match status" value="1"/>
</dbReference>
<evidence type="ECO:0000259" key="2">
    <source>
        <dbReference type="PROSITE" id="PS50989"/>
    </source>
</evidence>
<dbReference type="GO" id="GO:0004658">
    <property type="term" value="F:propionyl-CoA carboxylase activity"/>
    <property type="evidence" value="ECO:0007669"/>
    <property type="project" value="TreeGrafter"/>
</dbReference>
<organism evidence="3 4">
    <name type="scientific">Candidatus Aeolococcus gillhamiae</name>
    <dbReference type="NCBI Taxonomy" id="3127015"/>
    <lineage>
        <taxon>Bacteria</taxon>
        <taxon>Bacillati</taxon>
        <taxon>Candidatus Dormiibacterota</taxon>
        <taxon>Candidatus Dormibacteria</taxon>
        <taxon>Candidatus Aeolococcales</taxon>
        <taxon>Candidatus Aeolococcaceae</taxon>
        <taxon>Candidatus Aeolococcus</taxon>
    </lineage>
</organism>
<dbReference type="InterPro" id="IPR011762">
    <property type="entry name" value="COA_CT_N"/>
</dbReference>
<dbReference type="AlphaFoldDB" id="A0A2W5Z7Y9"/>
<gene>
    <name evidence="3" type="ORF">DLM65_05720</name>
</gene>
<sequence length="521" mass="56168">MADQPTLDDLTANLDERRARARGMGGADAIAKQHGRNKLTARERIELLFDAGTFVEFGLLAHQHSLHVAETDPDRTPADGVVTGEGLVDGRRVYCAAYDFTVMAGSMGMIGEHKVARLRAKALLNRLPMIWLLDSAGARIQEAAGSTFAGSGALFYEQVQMSGVVPQVAAMLGPCAAGTAYIPGLADFVPMVKETSSMSLGGARLVKAATGEETTDHDMGGSQVHCYVSGVGDLEVDDDATCIDAVREFLSFLPSHNRDEGPRRPTDDPRDRRIEDFAKLVPLSPRAAYDVRKVIKRLVDDGHVFEVKPTWAKNIVTALARFDGRSCGIVASQPMNKGGALDIDAADKAARFITLCDAFNIPLLFLQDVPGFIVGTEVERQGIIRHGAKMLYAVSEATVPKVTVVLRKAYGAGYYVMCGRGYEPDTLVAWPGAEISVMGPEGAVDIIFTKQIAATEDPPAERAKLVETVRATIDPYVAAGWAMVDDIIEPAETRLVICNALDAAATKHRERAWRKHGVPPV</sequence>
<accession>A0A2W5Z7Y9</accession>
<evidence type="ECO:0000313" key="4">
    <source>
        <dbReference type="Proteomes" id="UP000248724"/>
    </source>
</evidence>
<feature type="domain" description="CoA carboxyltransferase C-terminal" evidence="2">
    <location>
        <begin position="265"/>
        <end position="511"/>
    </location>
</feature>
<dbReference type="InterPro" id="IPR051047">
    <property type="entry name" value="AccD/PCCB"/>
</dbReference>
<dbReference type="InterPro" id="IPR011763">
    <property type="entry name" value="COA_CT_C"/>
</dbReference>